<dbReference type="Pfam" id="PF09619">
    <property type="entry name" value="YscW"/>
    <property type="match status" value="1"/>
</dbReference>
<sequence length="133" mass="14168">MRPSIIAALLAASSLSGCAATPSSAGEASASVEGRATFYEKLLMPAESVLRVELVDMSRDNDVLVREEFRSLPGPPYAFTLRYAPASVPDGARLGLHAALFTPRGERMFVTAEAVPVVDGSTQPAEFRMLRSP</sequence>
<protein>
    <recommendedName>
        <fullName evidence="4">Lipoprotein</fullName>
    </recommendedName>
</protein>
<proteinExistence type="predicted"/>
<evidence type="ECO:0000313" key="2">
    <source>
        <dbReference type="EMBL" id="TKS53760.1"/>
    </source>
</evidence>
<gene>
    <name evidence="2" type="ORF">E4582_02550</name>
</gene>
<reference evidence="2 3" key="1">
    <citation type="submission" date="2019-01" db="EMBL/GenBank/DDBJ databases">
        <authorList>
            <person name="Zhang S."/>
        </authorList>
    </citation>
    <scope>NUCLEOTIDE SEQUENCE [LARGE SCALE GENOMIC DNA]</scope>
    <source>
        <strain evidence="2 3">1626</strain>
    </source>
</reference>
<dbReference type="PANTHER" id="PTHR38013:SF1">
    <property type="entry name" value="GLYCOPROTEIN_POLYSACCHARIDE METABOLISM"/>
    <property type="match status" value="1"/>
</dbReference>
<dbReference type="Proteomes" id="UP000298681">
    <property type="component" value="Unassembled WGS sequence"/>
</dbReference>
<keyword evidence="3" id="KW-1185">Reference proteome</keyword>
<evidence type="ECO:0008006" key="4">
    <source>
        <dbReference type="Google" id="ProtNLM"/>
    </source>
</evidence>
<dbReference type="InterPro" id="IPR039366">
    <property type="entry name" value="Pilotin"/>
</dbReference>
<dbReference type="InterPro" id="IPR053196">
    <property type="entry name" value="Lipoprotein_YbaY-like"/>
</dbReference>
<feature type="signal peptide" evidence="1">
    <location>
        <begin position="1"/>
        <end position="19"/>
    </location>
</feature>
<dbReference type="PROSITE" id="PS51257">
    <property type="entry name" value="PROKAR_LIPOPROTEIN"/>
    <property type="match status" value="1"/>
</dbReference>
<dbReference type="EMBL" id="SPUH01000001">
    <property type="protein sequence ID" value="TKS53760.1"/>
    <property type="molecule type" value="Genomic_DNA"/>
</dbReference>
<name>A0A4Z1R2N1_9GAMM</name>
<dbReference type="PANTHER" id="PTHR38013">
    <property type="entry name" value="GLYCOPROTEIN/POLYSACCHARIDE METABOLISM"/>
    <property type="match status" value="1"/>
</dbReference>
<organism evidence="2 3">
    <name type="scientific">Luteimonas yindakuii</name>
    <dbReference type="NCBI Taxonomy" id="2565782"/>
    <lineage>
        <taxon>Bacteria</taxon>
        <taxon>Pseudomonadati</taxon>
        <taxon>Pseudomonadota</taxon>
        <taxon>Gammaproteobacteria</taxon>
        <taxon>Lysobacterales</taxon>
        <taxon>Lysobacteraceae</taxon>
        <taxon>Luteimonas</taxon>
    </lineage>
</organism>
<evidence type="ECO:0000256" key="1">
    <source>
        <dbReference type="SAM" id="SignalP"/>
    </source>
</evidence>
<accession>A0A4Z1R2N1</accession>
<dbReference type="AlphaFoldDB" id="A0A4Z1R2N1"/>
<keyword evidence="1" id="KW-0732">Signal</keyword>
<feature type="chain" id="PRO_5021456720" description="Lipoprotein" evidence="1">
    <location>
        <begin position="20"/>
        <end position="133"/>
    </location>
</feature>
<evidence type="ECO:0000313" key="3">
    <source>
        <dbReference type="Proteomes" id="UP000298681"/>
    </source>
</evidence>
<dbReference type="RefSeq" id="WP_134673145.1">
    <property type="nucleotide sequence ID" value="NZ_SPUH01000001.1"/>
</dbReference>
<comment type="caution">
    <text evidence="2">The sequence shown here is derived from an EMBL/GenBank/DDBJ whole genome shotgun (WGS) entry which is preliminary data.</text>
</comment>